<evidence type="ECO:0000313" key="1">
    <source>
        <dbReference type="EMBL" id="KIJ90228.1"/>
    </source>
</evidence>
<dbReference type="Proteomes" id="UP000054477">
    <property type="component" value="Unassembled WGS sequence"/>
</dbReference>
<reference evidence="2" key="2">
    <citation type="submission" date="2015-01" db="EMBL/GenBank/DDBJ databases">
        <title>Evolutionary Origins and Diversification of the Mycorrhizal Mutualists.</title>
        <authorList>
            <consortium name="DOE Joint Genome Institute"/>
            <consortium name="Mycorrhizal Genomics Consortium"/>
            <person name="Kohler A."/>
            <person name="Kuo A."/>
            <person name="Nagy L.G."/>
            <person name="Floudas D."/>
            <person name="Copeland A."/>
            <person name="Barry K.W."/>
            <person name="Cichocki N."/>
            <person name="Veneault-Fourrey C."/>
            <person name="LaButti K."/>
            <person name="Lindquist E.A."/>
            <person name="Lipzen A."/>
            <person name="Lundell T."/>
            <person name="Morin E."/>
            <person name="Murat C."/>
            <person name="Riley R."/>
            <person name="Ohm R."/>
            <person name="Sun H."/>
            <person name="Tunlid A."/>
            <person name="Henrissat B."/>
            <person name="Grigoriev I.V."/>
            <person name="Hibbett D.S."/>
            <person name="Martin F."/>
        </authorList>
    </citation>
    <scope>NUCLEOTIDE SEQUENCE [LARGE SCALE GENOMIC DNA]</scope>
    <source>
        <strain evidence="2">LaAM-08-1</strain>
    </source>
</reference>
<name>A0A0C9WQZ9_9AGAR</name>
<dbReference type="HOGENOM" id="CLU_2892050_0_0_1"/>
<feature type="non-terminal residue" evidence="1">
    <location>
        <position position="63"/>
    </location>
</feature>
<proteinExistence type="predicted"/>
<reference evidence="1 2" key="1">
    <citation type="submission" date="2014-04" db="EMBL/GenBank/DDBJ databases">
        <authorList>
            <consortium name="DOE Joint Genome Institute"/>
            <person name="Kuo A."/>
            <person name="Kohler A."/>
            <person name="Nagy L.G."/>
            <person name="Floudas D."/>
            <person name="Copeland A."/>
            <person name="Barry K.W."/>
            <person name="Cichocki N."/>
            <person name="Veneault-Fourrey C."/>
            <person name="LaButti K."/>
            <person name="Lindquist E.A."/>
            <person name="Lipzen A."/>
            <person name="Lundell T."/>
            <person name="Morin E."/>
            <person name="Murat C."/>
            <person name="Sun H."/>
            <person name="Tunlid A."/>
            <person name="Henrissat B."/>
            <person name="Grigoriev I.V."/>
            <person name="Hibbett D.S."/>
            <person name="Martin F."/>
            <person name="Nordberg H.P."/>
            <person name="Cantor M.N."/>
            <person name="Hua S.X."/>
        </authorList>
    </citation>
    <scope>NUCLEOTIDE SEQUENCE [LARGE SCALE GENOMIC DNA]</scope>
    <source>
        <strain evidence="1 2">LaAM-08-1</strain>
    </source>
</reference>
<dbReference type="AlphaFoldDB" id="A0A0C9WQZ9"/>
<keyword evidence="2" id="KW-1185">Reference proteome</keyword>
<sequence length="63" mass="6918">ILRGNAFGNAPNIGDPYDDTQEDVRALPRGRINVTIVQQPPTDVIIENPTSHLKVLSPCHETL</sequence>
<accession>A0A0C9WQZ9</accession>
<organism evidence="1 2">
    <name type="scientific">Laccaria amethystina LaAM-08-1</name>
    <dbReference type="NCBI Taxonomy" id="1095629"/>
    <lineage>
        <taxon>Eukaryota</taxon>
        <taxon>Fungi</taxon>
        <taxon>Dikarya</taxon>
        <taxon>Basidiomycota</taxon>
        <taxon>Agaricomycotina</taxon>
        <taxon>Agaricomycetes</taxon>
        <taxon>Agaricomycetidae</taxon>
        <taxon>Agaricales</taxon>
        <taxon>Agaricineae</taxon>
        <taxon>Hydnangiaceae</taxon>
        <taxon>Laccaria</taxon>
    </lineage>
</organism>
<gene>
    <name evidence="1" type="ORF">K443DRAFT_67016</name>
</gene>
<feature type="non-terminal residue" evidence="1">
    <location>
        <position position="1"/>
    </location>
</feature>
<evidence type="ECO:0000313" key="2">
    <source>
        <dbReference type="Proteomes" id="UP000054477"/>
    </source>
</evidence>
<dbReference type="EMBL" id="KN839243">
    <property type="protein sequence ID" value="KIJ90228.1"/>
    <property type="molecule type" value="Genomic_DNA"/>
</dbReference>
<protein>
    <submittedName>
        <fullName evidence="1">Unplaced genomic scaffold K443scaffold_708, whole genome shotgun sequence</fullName>
    </submittedName>
</protein>